<dbReference type="InterPro" id="IPR006145">
    <property type="entry name" value="PsdUridine_synth_RsuA/RluA"/>
</dbReference>
<name>A0A0H3XKM5_9MOLU</name>
<evidence type="ECO:0000259" key="8">
    <source>
        <dbReference type="Pfam" id="PF01479"/>
    </source>
</evidence>
<evidence type="ECO:0000313" key="9">
    <source>
        <dbReference type="EMBL" id="AKM54481.1"/>
    </source>
</evidence>
<feature type="domain" description="Pseudouridine synthase RsuA/RluA-like" evidence="7">
    <location>
        <begin position="97"/>
        <end position="256"/>
    </location>
</feature>
<evidence type="ECO:0000313" key="10">
    <source>
        <dbReference type="Proteomes" id="UP000035661"/>
    </source>
</evidence>
<dbReference type="InterPro" id="IPR050188">
    <property type="entry name" value="RluA_PseudoU_synthase"/>
</dbReference>
<gene>
    <name evidence="9" type="primary">rluC</name>
    <name evidence="9" type="ORF">SERIO_v1c09210</name>
</gene>
<dbReference type="Pfam" id="PF01479">
    <property type="entry name" value="S4"/>
    <property type="match status" value="1"/>
</dbReference>
<evidence type="ECO:0000256" key="6">
    <source>
        <dbReference type="PROSITE-ProRule" id="PRU00182"/>
    </source>
</evidence>
<dbReference type="PATRIC" id="fig|743698.3.peg.930"/>
<dbReference type="InterPro" id="IPR020103">
    <property type="entry name" value="PsdUridine_synth_cat_dom_sf"/>
</dbReference>
<evidence type="ECO:0000256" key="2">
    <source>
        <dbReference type="ARBA" id="ARBA00010876"/>
    </source>
</evidence>
<dbReference type="InterPro" id="IPR036986">
    <property type="entry name" value="S4_RNA-bd_sf"/>
</dbReference>
<dbReference type="RefSeq" id="WP_047791679.1">
    <property type="nucleotide sequence ID" value="NZ_CP011856.1"/>
</dbReference>
<evidence type="ECO:0000256" key="5">
    <source>
        <dbReference type="ARBA" id="ARBA00033164"/>
    </source>
</evidence>
<dbReference type="STRING" id="315358.SERIO_v1c09210"/>
<evidence type="ECO:0000259" key="7">
    <source>
        <dbReference type="Pfam" id="PF00849"/>
    </source>
</evidence>
<dbReference type="Gene3D" id="3.30.2350.10">
    <property type="entry name" value="Pseudouridine synthase"/>
    <property type="match status" value="1"/>
</dbReference>
<evidence type="ECO:0000256" key="4">
    <source>
        <dbReference type="ARBA" id="ARBA00031870"/>
    </source>
</evidence>
<feature type="domain" description="RNA-binding S4" evidence="8">
    <location>
        <begin position="21"/>
        <end position="64"/>
    </location>
</feature>
<keyword evidence="3" id="KW-0413">Isomerase</keyword>
<proteinExistence type="inferred from homology"/>
<dbReference type="CDD" id="cd02869">
    <property type="entry name" value="PseudoU_synth_RluA_like"/>
    <property type="match status" value="1"/>
</dbReference>
<comment type="similarity">
    <text evidence="2">Belongs to the pseudouridine synthase RluA family.</text>
</comment>
<reference evidence="9 10" key="1">
    <citation type="journal article" date="2015" name="Genome Biol. Evol.">
        <title>Found and Lost: The Fates of Horizontally Acquired Genes in Arthropod-Symbiotic Spiroplasma.</title>
        <authorList>
            <person name="Lo W.S."/>
            <person name="Gasparich G.E."/>
            <person name="Kuo C.H."/>
        </authorList>
    </citation>
    <scope>NUCLEOTIDE SEQUENCE [LARGE SCALE GENOMIC DNA]</scope>
    <source>
        <strain evidence="10">TDA-040725-5</strain>
    </source>
</reference>
<dbReference type="InterPro" id="IPR002942">
    <property type="entry name" value="S4_RNA-bd"/>
</dbReference>
<dbReference type="CDD" id="cd00165">
    <property type="entry name" value="S4"/>
    <property type="match status" value="1"/>
</dbReference>
<sequence>MNNNIIKLTVNKNDAHQTIFNFIKKMFKTTSLSVIYKLFRNKKIKVNNKVVKDRSYLLQENDVILIFDKALVVNSRSSVQTSQLPGWELPIVYEDDNILIVDKPHGVEMHSNLHESLDGMVRNYLINTNQYHQDHEQSFVISHLHRLDKFTRGLVVYAKNKLTLDLLLANINNKNVVRKTYLAKCEGNYQVDNLVVEGYLTKNENLKKMVFTPHLVNNTSKACATQFKTLQIIANTTWLTVTLLTGRKHQIRATLSYLHHPVVNDVKYGAKKITSDYMIYLYAYQLSFANLTGHLAYLNEKVFKIPENIIK</sequence>
<dbReference type="SUPFAM" id="SSF55174">
    <property type="entry name" value="Alpha-L RNA-binding motif"/>
    <property type="match status" value="1"/>
</dbReference>
<dbReference type="GO" id="GO:0000455">
    <property type="term" value="P:enzyme-directed rRNA pseudouridine synthesis"/>
    <property type="evidence" value="ECO:0007669"/>
    <property type="project" value="UniProtKB-ARBA"/>
</dbReference>
<dbReference type="PANTHER" id="PTHR21600:SF83">
    <property type="entry name" value="PSEUDOURIDYLATE SYNTHASE RPUSD4, MITOCHONDRIAL"/>
    <property type="match status" value="1"/>
</dbReference>
<comment type="catalytic activity">
    <reaction evidence="1">
        <text>a uridine in RNA = a pseudouridine in RNA</text>
        <dbReference type="Rhea" id="RHEA:48348"/>
        <dbReference type="Rhea" id="RHEA-COMP:12068"/>
        <dbReference type="Rhea" id="RHEA-COMP:12069"/>
        <dbReference type="ChEBI" id="CHEBI:65314"/>
        <dbReference type="ChEBI" id="CHEBI:65315"/>
    </reaction>
</comment>
<dbReference type="AlphaFoldDB" id="A0A0H3XKM5"/>
<dbReference type="Pfam" id="PF00849">
    <property type="entry name" value="PseudoU_synth_2"/>
    <property type="match status" value="1"/>
</dbReference>
<dbReference type="PANTHER" id="PTHR21600">
    <property type="entry name" value="MITOCHONDRIAL RNA PSEUDOURIDINE SYNTHASE"/>
    <property type="match status" value="1"/>
</dbReference>
<organism evidence="9 10">
    <name type="scientific">Spiroplasma eriocheiris</name>
    <dbReference type="NCBI Taxonomy" id="315358"/>
    <lineage>
        <taxon>Bacteria</taxon>
        <taxon>Bacillati</taxon>
        <taxon>Mycoplasmatota</taxon>
        <taxon>Mollicutes</taxon>
        <taxon>Entomoplasmatales</taxon>
        <taxon>Spiroplasmataceae</taxon>
        <taxon>Spiroplasma</taxon>
    </lineage>
</organism>
<dbReference type="KEGG" id="seri:SERIO_v1c09210"/>
<dbReference type="SUPFAM" id="SSF55120">
    <property type="entry name" value="Pseudouridine synthase"/>
    <property type="match status" value="1"/>
</dbReference>
<dbReference type="EMBL" id="CP011856">
    <property type="protein sequence ID" value="AKM54481.1"/>
    <property type="molecule type" value="Genomic_DNA"/>
</dbReference>
<dbReference type="Proteomes" id="UP000035661">
    <property type="component" value="Chromosome"/>
</dbReference>
<keyword evidence="6" id="KW-0694">RNA-binding</keyword>
<evidence type="ECO:0000256" key="1">
    <source>
        <dbReference type="ARBA" id="ARBA00000073"/>
    </source>
</evidence>
<dbReference type="Gene3D" id="3.10.290.10">
    <property type="entry name" value="RNA-binding S4 domain"/>
    <property type="match status" value="1"/>
</dbReference>
<protein>
    <recommendedName>
        <fullName evidence="4">RNA pseudouridylate synthase</fullName>
    </recommendedName>
    <alternativeName>
        <fullName evidence="5">RNA-uridine isomerase</fullName>
    </alternativeName>
</protein>
<accession>A0A0H3XKM5</accession>
<keyword evidence="10" id="KW-1185">Reference proteome</keyword>
<dbReference type="GO" id="GO:0003723">
    <property type="term" value="F:RNA binding"/>
    <property type="evidence" value="ECO:0007669"/>
    <property type="project" value="UniProtKB-KW"/>
</dbReference>
<evidence type="ECO:0000256" key="3">
    <source>
        <dbReference type="ARBA" id="ARBA00023235"/>
    </source>
</evidence>
<reference evidence="10" key="2">
    <citation type="submission" date="2015-06" db="EMBL/GenBank/DDBJ databases">
        <title>Complete genome sequence of Spiroplasma eriocheiris TDA-040725-5 (DSM 21848).</title>
        <authorList>
            <person name="Lo W.-S."/>
            <person name="Kuo C.-H."/>
        </authorList>
    </citation>
    <scope>NUCLEOTIDE SEQUENCE [LARGE SCALE GENOMIC DNA]</scope>
    <source>
        <strain evidence="10">TDA-040725-5</strain>
    </source>
</reference>
<dbReference type="GO" id="GO:0120159">
    <property type="term" value="F:rRNA pseudouridine synthase activity"/>
    <property type="evidence" value="ECO:0007669"/>
    <property type="project" value="UniProtKB-ARBA"/>
</dbReference>
<dbReference type="PROSITE" id="PS50889">
    <property type="entry name" value="S4"/>
    <property type="match status" value="1"/>
</dbReference>